<keyword evidence="9 17" id="KW-0418">Kinase</keyword>
<dbReference type="Gene3D" id="3.30.565.10">
    <property type="entry name" value="Histidine kinase-like ATPase, C-terminal domain"/>
    <property type="match status" value="1"/>
</dbReference>
<evidence type="ECO:0000256" key="14">
    <source>
        <dbReference type="SAM" id="Phobius"/>
    </source>
</evidence>
<dbReference type="InterPro" id="IPR003660">
    <property type="entry name" value="HAMP_dom"/>
</dbReference>
<evidence type="ECO:0000256" key="2">
    <source>
        <dbReference type="ARBA" id="ARBA00004651"/>
    </source>
</evidence>
<comment type="subcellular location">
    <subcellularLocation>
        <location evidence="2">Cell membrane</location>
        <topology evidence="2">Multi-pass membrane protein</topology>
    </subcellularLocation>
</comment>
<evidence type="ECO:0000259" key="15">
    <source>
        <dbReference type="PROSITE" id="PS50109"/>
    </source>
</evidence>
<feature type="transmembrane region" description="Helical" evidence="14">
    <location>
        <begin position="181"/>
        <end position="203"/>
    </location>
</feature>
<reference evidence="17" key="1">
    <citation type="submission" date="2021-04" db="EMBL/GenBank/DDBJ databases">
        <title>Sinoanaerobacter chloroacetimidivorans sp. nov., an obligate anaerobic bacterium isolated from anaerobic sludge.</title>
        <authorList>
            <person name="Bao Y."/>
        </authorList>
    </citation>
    <scope>NUCLEOTIDE SEQUENCE</scope>
    <source>
        <strain evidence="17">BAD-6</strain>
    </source>
</reference>
<dbReference type="SUPFAM" id="SSF158472">
    <property type="entry name" value="HAMP domain-like"/>
    <property type="match status" value="1"/>
</dbReference>
<dbReference type="AlphaFoldDB" id="A0A8J8B5J0"/>
<evidence type="ECO:0000256" key="10">
    <source>
        <dbReference type="ARBA" id="ARBA00022840"/>
    </source>
</evidence>
<dbReference type="SMART" id="SM00304">
    <property type="entry name" value="HAMP"/>
    <property type="match status" value="1"/>
</dbReference>
<dbReference type="Gene3D" id="6.10.340.10">
    <property type="match status" value="1"/>
</dbReference>
<dbReference type="SUPFAM" id="SSF55874">
    <property type="entry name" value="ATPase domain of HSP90 chaperone/DNA topoisomerase II/histidine kinase"/>
    <property type="match status" value="1"/>
</dbReference>
<sequence length="483" mass="55100">MNFFWKVFFSTILISAITFSVGSFLLIDFQFRSTLNREITAAYEENDILRFAMNKELETINDRLLYKYDTDSADKLEAVRNQLILQVAQSATINTSKGTIPFRLNDSAYHMVFDSINMDVDNSILKQLSDRQTGYEIVKSDSHYYIHTAGPVTIQVETLYLENFRDITFLFESRKDQYQTFYYLMFAMVAISGLVVFVVSRWLTGPLKKLSRATKQIANGKFDQRVSIQSRDEIGKLSKDFNKMAVKLEQMVEELREASRRQEDFVDSFAHELKTPLTSIIGYADMLRSKKMDPEQVILSANYIFEEGKRLESLSMKLMDMIILKNQQFSMKHIHARDFFASIQGAMLPLFEKENISFSVRAEDAILLMEPDLMKTVFLNLLDNSRKAMDRGGYIALLGKWDADHYIIIVADNGKGMEESELSKITEAFYMVDKSRARAQGGAGLGLAICSEILKLHGAAMEFQSVPGEGTTVTIQLKGAEKI</sequence>
<comment type="caution">
    <text evidence="17">The sequence shown here is derived from an EMBL/GenBank/DDBJ whole genome shotgun (WGS) entry which is preliminary data.</text>
</comment>
<dbReference type="PANTHER" id="PTHR45528">
    <property type="entry name" value="SENSOR HISTIDINE KINASE CPXA"/>
    <property type="match status" value="1"/>
</dbReference>
<evidence type="ECO:0000256" key="9">
    <source>
        <dbReference type="ARBA" id="ARBA00022777"/>
    </source>
</evidence>
<dbReference type="Gene3D" id="1.10.287.130">
    <property type="match status" value="1"/>
</dbReference>
<dbReference type="InterPro" id="IPR003594">
    <property type="entry name" value="HATPase_dom"/>
</dbReference>
<dbReference type="SMART" id="SM00387">
    <property type="entry name" value="HATPase_c"/>
    <property type="match status" value="1"/>
</dbReference>
<dbReference type="GO" id="GO:0000155">
    <property type="term" value="F:phosphorelay sensor kinase activity"/>
    <property type="evidence" value="ECO:0007669"/>
    <property type="project" value="InterPro"/>
</dbReference>
<dbReference type="Pfam" id="PF02518">
    <property type="entry name" value="HATPase_c"/>
    <property type="match status" value="1"/>
</dbReference>
<dbReference type="Pfam" id="PF00512">
    <property type="entry name" value="HisKA"/>
    <property type="match status" value="1"/>
</dbReference>
<dbReference type="PRINTS" id="PR00344">
    <property type="entry name" value="BCTRLSENSOR"/>
</dbReference>
<dbReference type="CDD" id="cd06225">
    <property type="entry name" value="HAMP"/>
    <property type="match status" value="1"/>
</dbReference>
<keyword evidence="5" id="KW-0597">Phosphoprotein</keyword>
<keyword evidence="6" id="KW-0808">Transferase</keyword>
<keyword evidence="18" id="KW-1185">Reference proteome</keyword>
<dbReference type="Pfam" id="PF00672">
    <property type="entry name" value="HAMP"/>
    <property type="match status" value="1"/>
</dbReference>
<evidence type="ECO:0000256" key="13">
    <source>
        <dbReference type="ARBA" id="ARBA00023136"/>
    </source>
</evidence>
<evidence type="ECO:0000256" key="6">
    <source>
        <dbReference type="ARBA" id="ARBA00022679"/>
    </source>
</evidence>
<evidence type="ECO:0000259" key="16">
    <source>
        <dbReference type="PROSITE" id="PS50885"/>
    </source>
</evidence>
<dbReference type="Proteomes" id="UP000675664">
    <property type="component" value="Unassembled WGS sequence"/>
</dbReference>
<dbReference type="PANTHER" id="PTHR45528:SF1">
    <property type="entry name" value="SENSOR HISTIDINE KINASE CPXA"/>
    <property type="match status" value="1"/>
</dbReference>
<keyword evidence="12" id="KW-0902">Two-component regulatory system</keyword>
<dbReference type="InterPro" id="IPR004358">
    <property type="entry name" value="Sig_transdc_His_kin-like_C"/>
</dbReference>
<gene>
    <name evidence="17" type="ORF">KCX82_21180</name>
</gene>
<feature type="domain" description="HAMP" evidence="16">
    <location>
        <begin position="201"/>
        <end position="253"/>
    </location>
</feature>
<evidence type="ECO:0000256" key="4">
    <source>
        <dbReference type="ARBA" id="ARBA00022475"/>
    </source>
</evidence>
<keyword evidence="10" id="KW-0067">ATP-binding</keyword>
<dbReference type="SUPFAM" id="SSF47384">
    <property type="entry name" value="Homodimeric domain of signal transducing histidine kinase"/>
    <property type="match status" value="1"/>
</dbReference>
<dbReference type="SMART" id="SM00388">
    <property type="entry name" value="HisKA"/>
    <property type="match status" value="1"/>
</dbReference>
<name>A0A8J8B5J0_9FIRM</name>
<evidence type="ECO:0000256" key="7">
    <source>
        <dbReference type="ARBA" id="ARBA00022692"/>
    </source>
</evidence>
<dbReference type="InterPro" id="IPR050398">
    <property type="entry name" value="HssS/ArlS-like"/>
</dbReference>
<evidence type="ECO:0000313" key="17">
    <source>
        <dbReference type="EMBL" id="MBR0600385.1"/>
    </source>
</evidence>
<evidence type="ECO:0000256" key="1">
    <source>
        <dbReference type="ARBA" id="ARBA00000085"/>
    </source>
</evidence>
<accession>A0A8J8B5J0</accession>
<evidence type="ECO:0000256" key="3">
    <source>
        <dbReference type="ARBA" id="ARBA00012438"/>
    </source>
</evidence>
<proteinExistence type="predicted"/>
<keyword evidence="13 14" id="KW-0472">Membrane</keyword>
<organism evidence="17 18">
    <name type="scientific">Sinanaerobacter chloroacetimidivorans</name>
    <dbReference type="NCBI Taxonomy" id="2818044"/>
    <lineage>
        <taxon>Bacteria</taxon>
        <taxon>Bacillati</taxon>
        <taxon>Bacillota</taxon>
        <taxon>Clostridia</taxon>
        <taxon>Peptostreptococcales</taxon>
        <taxon>Anaerovoracaceae</taxon>
        <taxon>Sinanaerobacter</taxon>
    </lineage>
</organism>
<evidence type="ECO:0000256" key="12">
    <source>
        <dbReference type="ARBA" id="ARBA00023012"/>
    </source>
</evidence>
<comment type="catalytic activity">
    <reaction evidence="1">
        <text>ATP + protein L-histidine = ADP + protein N-phospho-L-histidine.</text>
        <dbReference type="EC" id="2.7.13.3"/>
    </reaction>
</comment>
<dbReference type="CDD" id="cd00082">
    <property type="entry name" value="HisKA"/>
    <property type="match status" value="1"/>
</dbReference>
<dbReference type="PROSITE" id="PS50885">
    <property type="entry name" value="HAMP"/>
    <property type="match status" value="1"/>
</dbReference>
<dbReference type="EMBL" id="JAGSND010000026">
    <property type="protein sequence ID" value="MBR0600385.1"/>
    <property type="molecule type" value="Genomic_DNA"/>
</dbReference>
<feature type="transmembrane region" description="Helical" evidence="14">
    <location>
        <begin position="6"/>
        <end position="27"/>
    </location>
</feature>
<evidence type="ECO:0000256" key="5">
    <source>
        <dbReference type="ARBA" id="ARBA00022553"/>
    </source>
</evidence>
<dbReference type="InterPro" id="IPR005467">
    <property type="entry name" value="His_kinase_dom"/>
</dbReference>
<reference evidence="17" key="2">
    <citation type="submission" date="2021-04" db="EMBL/GenBank/DDBJ databases">
        <authorList>
            <person name="Liu J."/>
        </authorList>
    </citation>
    <scope>NUCLEOTIDE SEQUENCE</scope>
    <source>
        <strain evidence="17">BAD-6</strain>
    </source>
</reference>
<dbReference type="InterPro" id="IPR036097">
    <property type="entry name" value="HisK_dim/P_sf"/>
</dbReference>
<dbReference type="PROSITE" id="PS50109">
    <property type="entry name" value="HIS_KIN"/>
    <property type="match status" value="1"/>
</dbReference>
<keyword evidence="4" id="KW-1003">Cell membrane</keyword>
<keyword evidence="11 14" id="KW-1133">Transmembrane helix</keyword>
<dbReference type="InterPro" id="IPR036890">
    <property type="entry name" value="HATPase_C_sf"/>
</dbReference>
<evidence type="ECO:0000256" key="8">
    <source>
        <dbReference type="ARBA" id="ARBA00022741"/>
    </source>
</evidence>
<feature type="domain" description="Histidine kinase" evidence="15">
    <location>
        <begin position="268"/>
        <end position="481"/>
    </location>
</feature>
<evidence type="ECO:0000256" key="11">
    <source>
        <dbReference type="ARBA" id="ARBA00022989"/>
    </source>
</evidence>
<dbReference type="GO" id="GO:0005524">
    <property type="term" value="F:ATP binding"/>
    <property type="evidence" value="ECO:0007669"/>
    <property type="project" value="UniProtKB-KW"/>
</dbReference>
<keyword evidence="8" id="KW-0547">Nucleotide-binding</keyword>
<keyword evidence="7 14" id="KW-0812">Transmembrane</keyword>
<dbReference type="EC" id="2.7.13.3" evidence="3"/>
<evidence type="ECO:0000313" key="18">
    <source>
        <dbReference type="Proteomes" id="UP000675664"/>
    </source>
</evidence>
<dbReference type="GO" id="GO:0005886">
    <property type="term" value="C:plasma membrane"/>
    <property type="evidence" value="ECO:0007669"/>
    <property type="project" value="UniProtKB-SubCell"/>
</dbReference>
<dbReference type="InterPro" id="IPR003661">
    <property type="entry name" value="HisK_dim/P_dom"/>
</dbReference>
<protein>
    <recommendedName>
        <fullName evidence="3">histidine kinase</fullName>
        <ecNumber evidence="3">2.7.13.3</ecNumber>
    </recommendedName>
</protein>